<dbReference type="InterPro" id="IPR036034">
    <property type="entry name" value="PDZ_sf"/>
</dbReference>
<comment type="subcellular location">
    <subcellularLocation>
        <location evidence="2">Membrane</location>
        <topology evidence="2">Multi-pass membrane protein</topology>
    </subcellularLocation>
</comment>
<feature type="domain" description="PDZ" evidence="12">
    <location>
        <begin position="140"/>
        <end position="174"/>
    </location>
</feature>
<comment type="caution">
    <text evidence="13">The sequence shown here is derived from an EMBL/GenBank/DDBJ whole genome shotgun (WGS) entry which is preliminary data.</text>
</comment>
<keyword evidence="7" id="KW-0862">Zinc</keyword>
<evidence type="ECO:0000256" key="1">
    <source>
        <dbReference type="ARBA" id="ARBA00001947"/>
    </source>
</evidence>
<dbReference type="PANTHER" id="PTHR42837:SF2">
    <property type="entry name" value="MEMBRANE METALLOPROTEASE ARASP2, CHLOROPLASTIC-RELATED"/>
    <property type="match status" value="1"/>
</dbReference>
<dbReference type="InterPro" id="IPR004387">
    <property type="entry name" value="Pept_M50_Zn"/>
</dbReference>
<dbReference type="GO" id="GO:0016020">
    <property type="term" value="C:membrane"/>
    <property type="evidence" value="ECO:0007669"/>
    <property type="project" value="UniProtKB-SubCell"/>
</dbReference>
<evidence type="ECO:0000256" key="11">
    <source>
        <dbReference type="SAM" id="Phobius"/>
    </source>
</evidence>
<gene>
    <name evidence="13" type="ORF">A2264_01255</name>
</gene>
<dbReference type="AlphaFoldDB" id="A0A1F4W2S4"/>
<dbReference type="SUPFAM" id="SSF50156">
    <property type="entry name" value="PDZ domain-like"/>
    <property type="match status" value="1"/>
</dbReference>
<dbReference type="Gene3D" id="2.30.42.10">
    <property type="match status" value="1"/>
</dbReference>
<evidence type="ECO:0000256" key="7">
    <source>
        <dbReference type="ARBA" id="ARBA00022833"/>
    </source>
</evidence>
<feature type="transmembrane region" description="Helical" evidence="11">
    <location>
        <begin position="351"/>
        <end position="369"/>
    </location>
</feature>
<comment type="similarity">
    <text evidence="3">Belongs to the peptidase M50B family.</text>
</comment>
<dbReference type="GO" id="GO:0004222">
    <property type="term" value="F:metalloendopeptidase activity"/>
    <property type="evidence" value="ECO:0007669"/>
    <property type="project" value="InterPro"/>
</dbReference>
<evidence type="ECO:0000256" key="4">
    <source>
        <dbReference type="ARBA" id="ARBA00022670"/>
    </source>
</evidence>
<dbReference type="PANTHER" id="PTHR42837">
    <property type="entry name" value="REGULATOR OF SIGMA-E PROTEASE RSEP"/>
    <property type="match status" value="1"/>
</dbReference>
<dbReference type="EMBL" id="MEVT01000006">
    <property type="protein sequence ID" value="OGC63343.1"/>
    <property type="molecule type" value="Genomic_DNA"/>
</dbReference>
<evidence type="ECO:0000256" key="9">
    <source>
        <dbReference type="ARBA" id="ARBA00023049"/>
    </source>
</evidence>
<keyword evidence="8 11" id="KW-1133">Transmembrane helix</keyword>
<name>A0A1F4W2S4_UNCKA</name>
<evidence type="ECO:0000256" key="10">
    <source>
        <dbReference type="ARBA" id="ARBA00023136"/>
    </source>
</evidence>
<reference evidence="13 14" key="1">
    <citation type="journal article" date="2016" name="Nat. Commun.">
        <title>Thousands of microbial genomes shed light on interconnected biogeochemical processes in an aquifer system.</title>
        <authorList>
            <person name="Anantharaman K."/>
            <person name="Brown C.T."/>
            <person name="Hug L.A."/>
            <person name="Sharon I."/>
            <person name="Castelle C.J."/>
            <person name="Probst A.J."/>
            <person name="Thomas B.C."/>
            <person name="Singh A."/>
            <person name="Wilkins M.J."/>
            <person name="Karaoz U."/>
            <person name="Brodie E.L."/>
            <person name="Williams K.H."/>
            <person name="Hubbard S.S."/>
            <person name="Banfield J.F."/>
        </authorList>
    </citation>
    <scope>NUCLEOTIDE SEQUENCE [LARGE SCALE GENOMIC DNA]</scope>
</reference>
<feature type="transmembrane region" description="Helical" evidence="11">
    <location>
        <begin position="91"/>
        <end position="115"/>
    </location>
</feature>
<dbReference type="Pfam" id="PF17820">
    <property type="entry name" value="PDZ_6"/>
    <property type="match status" value="1"/>
</dbReference>
<comment type="cofactor">
    <cofactor evidence="1">
        <name>Zn(2+)</name>
        <dbReference type="ChEBI" id="CHEBI:29105"/>
    </cofactor>
</comment>
<dbReference type="SMART" id="SM00228">
    <property type="entry name" value="PDZ"/>
    <property type="match status" value="1"/>
</dbReference>
<dbReference type="Pfam" id="PF02163">
    <property type="entry name" value="Peptidase_M50"/>
    <property type="match status" value="1"/>
</dbReference>
<sequence length="374" mass="40644">MTVIIFIIMLSILVLVHEFGHFIIAKLNGIRVEEFGMGLPPKLVSVKRGETAYSINLLPFGGFVKLTGEETTISSTNDPRSFASKSVGQRAAVLLAGVVMNVMLALVLFYAYFLLNNFKTSQMPLFFDHKFTFGNAKVYGTLVADVVPGYPAEKAGIKPGEIIVTVDNIEVKDVAGLREAIKNKEGKELTVVTENIGNPDFSDGFRSVTLVPQLSEEGVTSLGVYLTDTAVISYDSFLERVFVGPLHSYNVLSYSIGGMANILGVSIEEKSVEPLSQSVAGPVGIFRIVDTIVDIGGRRAVLVMLDFMGLMSLSLAFLNVMPFPALDGGRLLFVVIEGIAGRRINPKIEMLVHQVGMMFLLGLLVLITIKDLFI</sequence>
<evidence type="ECO:0000313" key="13">
    <source>
        <dbReference type="EMBL" id="OGC63343.1"/>
    </source>
</evidence>
<keyword evidence="4" id="KW-0645">Protease</keyword>
<dbReference type="CDD" id="cd23081">
    <property type="entry name" value="cpPDZ_EcRseP-like"/>
    <property type="match status" value="1"/>
</dbReference>
<dbReference type="PROSITE" id="PS50106">
    <property type="entry name" value="PDZ"/>
    <property type="match status" value="1"/>
</dbReference>
<dbReference type="InterPro" id="IPR001478">
    <property type="entry name" value="PDZ"/>
</dbReference>
<evidence type="ECO:0000256" key="8">
    <source>
        <dbReference type="ARBA" id="ARBA00022989"/>
    </source>
</evidence>
<evidence type="ECO:0000256" key="2">
    <source>
        <dbReference type="ARBA" id="ARBA00004141"/>
    </source>
</evidence>
<keyword evidence="5 11" id="KW-0812">Transmembrane</keyword>
<organism evidence="13 14">
    <name type="scientific">candidate division WWE3 bacterium RIFOXYA2_FULL_46_9</name>
    <dbReference type="NCBI Taxonomy" id="1802636"/>
    <lineage>
        <taxon>Bacteria</taxon>
        <taxon>Katanobacteria</taxon>
    </lineage>
</organism>
<keyword evidence="9" id="KW-0482">Metalloprotease</keyword>
<keyword evidence="10 11" id="KW-0472">Membrane</keyword>
<accession>A0A1F4W2S4</accession>
<protein>
    <recommendedName>
        <fullName evidence="12">PDZ domain-containing protein</fullName>
    </recommendedName>
</protein>
<dbReference type="GO" id="GO:0006508">
    <property type="term" value="P:proteolysis"/>
    <property type="evidence" value="ECO:0007669"/>
    <property type="project" value="UniProtKB-KW"/>
</dbReference>
<evidence type="ECO:0000256" key="3">
    <source>
        <dbReference type="ARBA" id="ARBA00007931"/>
    </source>
</evidence>
<evidence type="ECO:0000256" key="5">
    <source>
        <dbReference type="ARBA" id="ARBA00022692"/>
    </source>
</evidence>
<keyword evidence="6" id="KW-0378">Hydrolase</keyword>
<feature type="transmembrane region" description="Helical" evidence="11">
    <location>
        <begin position="300"/>
        <end position="321"/>
    </location>
</feature>
<dbReference type="Proteomes" id="UP000176614">
    <property type="component" value="Unassembled WGS sequence"/>
</dbReference>
<evidence type="ECO:0000256" key="6">
    <source>
        <dbReference type="ARBA" id="ARBA00022801"/>
    </source>
</evidence>
<dbReference type="InterPro" id="IPR041489">
    <property type="entry name" value="PDZ_6"/>
</dbReference>
<evidence type="ECO:0000313" key="14">
    <source>
        <dbReference type="Proteomes" id="UP000176614"/>
    </source>
</evidence>
<proteinExistence type="inferred from homology"/>
<evidence type="ECO:0000259" key="12">
    <source>
        <dbReference type="PROSITE" id="PS50106"/>
    </source>
</evidence>
<dbReference type="InterPro" id="IPR008915">
    <property type="entry name" value="Peptidase_M50"/>
</dbReference>
<dbReference type="CDD" id="cd06163">
    <property type="entry name" value="S2P-M50_PDZ_RseP-like"/>
    <property type="match status" value="1"/>
</dbReference>